<dbReference type="PANTHER" id="PTHR47893">
    <property type="entry name" value="REGULATORY PROTEIN PCHR"/>
    <property type="match status" value="1"/>
</dbReference>
<dbReference type="SUPFAM" id="SSF46689">
    <property type="entry name" value="Homeodomain-like"/>
    <property type="match status" value="2"/>
</dbReference>
<name>A0ABU9Y6E5_9SPHN</name>
<dbReference type="EMBL" id="JBDIME010000016">
    <property type="protein sequence ID" value="MEN2791353.1"/>
    <property type="molecule type" value="Genomic_DNA"/>
</dbReference>
<dbReference type="InterPro" id="IPR020449">
    <property type="entry name" value="Tscrpt_reg_AraC-type_HTH"/>
</dbReference>
<gene>
    <name evidence="5" type="ORF">ABC974_17085</name>
</gene>
<protein>
    <submittedName>
        <fullName evidence="5">AraC family transcriptional regulator</fullName>
    </submittedName>
</protein>
<reference evidence="5 6" key="1">
    <citation type="submission" date="2024-05" db="EMBL/GenBank/DDBJ databases">
        <authorList>
            <person name="Liu Q."/>
            <person name="Xin Y.-H."/>
        </authorList>
    </citation>
    <scope>NUCLEOTIDE SEQUENCE [LARGE SCALE GENOMIC DNA]</scope>
    <source>
        <strain evidence="5 6">CGMCC 1.10181</strain>
    </source>
</reference>
<proteinExistence type="predicted"/>
<dbReference type="Proteomes" id="UP001419910">
    <property type="component" value="Unassembled WGS sequence"/>
</dbReference>
<dbReference type="SMART" id="SM00342">
    <property type="entry name" value="HTH_ARAC"/>
    <property type="match status" value="1"/>
</dbReference>
<dbReference type="PRINTS" id="PR00032">
    <property type="entry name" value="HTHARAC"/>
</dbReference>
<keyword evidence="2" id="KW-0238">DNA-binding</keyword>
<evidence type="ECO:0000259" key="4">
    <source>
        <dbReference type="PROSITE" id="PS01124"/>
    </source>
</evidence>
<dbReference type="InterPro" id="IPR053142">
    <property type="entry name" value="PchR_regulatory_protein"/>
</dbReference>
<evidence type="ECO:0000256" key="1">
    <source>
        <dbReference type="ARBA" id="ARBA00023015"/>
    </source>
</evidence>
<evidence type="ECO:0000313" key="5">
    <source>
        <dbReference type="EMBL" id="MEN2791353.1"/>
    </source>
</evidence>
<evidence type="ECO:0000313" key="6">
    <source>
        <dbReference type="Proteomes" id="UP001419910"/>
    </source>
</evidence>
<accession>A0ABU9Y6E5</accession>
<dbReference type="PROSITE" id="PS01124">
    <property type="entry name" value="HTH_ARAC_FAMILY_2"/>
    <property type="match status" value="1"/>
</dbReference>
<dbReference type="PANTHER" id="PTHR47893:SF1">
    <property type="entry name" value="REGULATORY PROTEIN PCHR"/>
    <property type="match status" value="1"/>
</dbReference>
<dbReference type="RefSeq" id="WP_343892391.1">
    <property type="nucleotide sequence ID" value="NZ_BAAAEH010000059.1"/>
</dbReference>
<evidence type="ECO:0000256" key="3">
    <source>
        <dbReference type="ARBA" id="ARBA00023163"/>
    </source>
</evidence>
<sequence length="290" mass="32309">MDVPWTTKAALRPGFDVAMISLIPSDTTEYADAVRWRDDEMLRVEVRLQGCAGVAGAFARNEGRRKGALMILAQLDGLDTVDACAAKGERSVILSCSRDFLSGAARQSRTPLPGLVGDLLDGRVSRSVERIVPTLRMRRIAKEMLDESPSARFPQMMREAKALELLCAALDQMVDRCGETRPLKRRDQARIDELCALLRADTGAKLSLSDLCRKLCWNETQMMECFKQVTGLTIANYRHRIIMERAYQRLNTSDASIAMISFEAGYDHPSNFTTAFKRAFGISPRAARQG</sequence>
<feature type="domain" description="HTH araC/xylS-type" evidence="4">
    <location>
        <begin position="192"/>
        <end position="290"/>
    </location>
</feature>
<keyword evidence="1" id="KW-0805">Transcription regulation</keyword>
<dbReference type="InterPro" id="IPR009057">
    <property type="entry name" value="Homeodomain-like_sf"/>
</dbReference>
<organism evidence="5 6">
    <name type="scientific">Sphingomonas oligophenolica</name>
    <dbReference type="NCBI Taxonomy" id="301154"/>
    <lineage>
        <taxon>Bacteria</taxon>
        <taxon>Pseudomonadati</taxon>
        <taxon>Pseudomonadota</taxon>
        <taxon>Alphaproteobacteria</taxon>
        <taxon>Sphingomonadales</taxon>
        <taxon>Sphingomonadaceae</taxon>
        <taxon>Sphingomonas</taxon>
    </lineage>
</organism>
<keyword evidence="3" id="KW-0804">Transcription</keyword>
<keyword evidence="6" id="KW-1185">Reference proteome</keyword>
<dbReference type="InterPro" id="IPR018060">
    <property type="entry name" value="HTH_AraC"/>
</dbReference>
<dbReference type="Gene3D" id="1.10.10.60">
    <property type="entry name" value="Homeodomain-like"/>
    <property type="match status" value="2"/>
</dbReference>
<evidence type="ECO:0000256" key="2">
    <source>
        <dbReference type="ARBA" id="ARBA00023125"/>
    </source>
</evidence>
<dbReference type="Pfam" id="PF12833">
    <property type="entry name" value="HTH_18"/>
    <property type="match status" value="1"/>
</dbReference>
<comment type="caution">
    <text evidence="5">The sequence shown here is derived from an EMBL/GenBank/DDBJ whole genome shotgun (WGS) entry which is preliminary data.</text>
</comment>